<evidence type="ECO:0000313" key="2">
    <source>
        <dbReference type="EMBL" id="MFD2755643.1"/>
    </source>
</evidence>
<dbReference type="InterPro" id="IPR032710">
    <property type="entry name" value="NTF2-like_dom_sf"/>
</dbReference>
<evidence type="ECO:0000259" key="1">
    <source>
        <dbReference type="Pfam" id="PF14534"/>
    </source>
</evidence>
<dbReference type="InterPro" id="IPR027843">
    <property type="entry name" value="DUF4440"/>
</dbReference>
<dbReference type="InterPro" id="IPR011944">
    <property type="entry name" value="Steroid_delta5-4_isomerase"/>
</dbReference>
<feature type="domain" description="DUF4440" evidence="1">
    <location>
        <begin position="8"/>
        <end position="117"/>
    </location>
</feature>
<organism evidence="2 3">
    <name type="scientific">Comamonas terrae</name>
    <dbReference type="NCBI Taxonomy" id="673548"/>
    <lineage>
        <taxon>Bacteria</taxon>
        <taxon>Pseudomonadati</taxon>
        <taxon>Pseudomonadota</taxon>
        <taxon>Betaproteobacteria</taxon>
        <taxon>Burkholderiales</taxon>
        <taxon>Comamonadaceae</taxon>
        <taxon>Comamonas</taxon>
    </lineage>
</organism>
<protein>
    <submittedName>
        <fullName evidence="2">YybH family protein</fullName>
    </submittedName>
</protein>
<dbReference type="SUPFAM" id="SSF54427">
    <property type="entry name" value="NTF2-like"/>
    <property type="match status" value="1"/>
</dbReference>
<reference evidence="3" key="1">
    <citation type="journal article" date="2019" name="Int. J. Syst. Evol. Microbiol.">
        <title>The Global Catalogue of Microorganisms (GCM) 10K type strain sequencing project: providing services to taxonomists for standard genome sequencing and annotation.</title>
        <authorList>
            <consortium name="The Broad Institute Genomics Platform"/>
            <consortium name="The Broad Institute Genome Sequencing Center for Infectious Disease"/>
            <person name="Wu L."/>
            <person name="Ma J."/>
        </authorList>
    </citation>
    <scope>NUCLEOTIDE SEQUENCE [LARGE SCALE GENOMIC DNA]</scope>
    <source>
        <strain evidence="3">TISTR 1906</strain>
    </source>
</reference>
<keyword evidence="3" id="KW-1185">Reference proteome</keyword>
<dbReference type="Pfam" id="PF14534">
    <property type="entry name" value="DUF4440"/>
    <property type="match status" value="1"/>
</dbReference>
<accession>A0ABW5UQD8</accession>
<evidence type="ECO:0000313" key="3">
    <source>
        <dbReference type="Proteomes" id="UP001597463"/>
    </source>
</evidence>
<dbReference type="NCBIfam" id="TIGR02246">
    <property type="entry name" value="SgcJ/EcaC family oxidoreductase"/>
    <property type="match status" value="1"/>
</dbReference>
<dbReference type="RefSeq" id="WP_066481997.1">
    <property type="nucleotide sequence ID" value="NZ_BCNT01000017.1"/>
</dbReference>
<sequence>MRNDEQQIRELPATWIRASKAGDTATVLSLMTDDALFLVPGQAPFGRQMFAAAAEGQQQARMEIDGDSEVLEIQVAGDWAYMLTRLTVTVRQGPAAPVVRSGHTMTVLARRGGRWLLHRDANLLVTVPPQTAA</sequence>
<dbReference type="EMBL" id="JBHUMV010000007">
    <property type="protein sequence ID" value="MFD2755643.1"/>
    <property type="molecule type" value="Genomic_DNA"/>
</dbReference>
<dbReference type="Gene3D" id="3.10.450.50">
    <property type="match status" value="1"/>
</dbReference>
<dbReference type="Proteomes" id="UP001597463">
    <property type="component" value="Unassembled WGS sequence"/>
</dbReference>
<gene>
    <name evidence="2" type="ORF">ACFSW6_16335</name>
</gene>
<name>A0ABW5UQD8_9BURK</name>
<proteinExistence type="predicted"/>
<comment type="caution">
    <text evidence="2">The sequence shown here is derived from an EMBL/GenBank/DDBJ whole genome shotgun (WGS) entry which is preliminary data.</text>
</comment>